<evidence type="ECO:0000256" key="4">
    <source>
        <dbReference type="ARBA" id="ARBA00022679"/>
    </source>
</evidence>
<dbReference type="SUPFAM" id="SSF55874">
    <property type="entry name" value="ATPase domain of HSP90 chaperone/DNA topoisomerase II/histidine kinase"/>
    <property type="match status" value="1"/>
</dbReference>
<keyword evidence="7" id="KW-0472">Membrane</keyword>
<feature type="domain" description="Histidine kinase" evidence="8">
    <location>
        <begin position="297"/>
        <end position="516"/>
    </location>
</feature>
<dbReference type="PANTHER" id="PTHR43711:SF1">
    <property type="entry name" value="HISTIDINE KINASE 1"/>
    <property type="match status" value="1"/>
</dbReference>
<dbReference type="FunFam" id="3.30.565.10:FF:000006">
    <property type="entry name" value="Sensor histidine kinase WalK"/>
    <property type="match status" value="1"/>
</dbReference>
<organism evidence="9 10">
    <name type="scientific">Moheibacter sediminis</name>
    <dbReference type="NCBI Taxonomy" id="1434700"/>
    <lineage>
        <taxon>Bacteria</taxon>
        <taxon>Pseudomonadati</taxon>
        <taxon>Bacteroidota</taxon>
        <taxon>Flavobacteriia</taxon>
        <taxon>Flavobacteriales</taxon>
        <taxon>Weeksellaceae</taxon>
        <taxon>Moheibacter</taxon>
    </lineage>
</organism>
<dbReference type="AlphaFoldDB" id="A0A1W2CUZ9"/>
<evidence type="ECO:0000256" key="7">
    <source>
        <dbReference type="SAM" id="Phobius"/>
    </source>
</evidence>
<dbReference type="EMBL" id="FWXS01000011">
    <property type="protein sequence ID" value="SMC88528.1"/>
    <property type="molecule type" value="Genomic_DNA"/>
</dbReference>
<dbReference type="InterPro" id="IPR050736">
    <property type="entry name" value="Sensor_HK_Regulatory"/>
</dbReference>
<evidence type="ECO:0000259" key="8">
    <source>
        <dbReference type="PROSITE" id="PS50109"/>
    </source>
</evidence>
<dbReference type="CDD" id="cd00082">
    <property type="entry name" value="HisKA"/>
    <property type="match status" value="1"/>
</dbReference>
<dbReference type="EC" id="2.7.13.3" evidence="2"/>
<reference evidence="9 10" key="1">
    <citation type="submission" date="2017-04" db="EMBL/GenBank/DDBJ databases">
        <authorList>
            <person name="Afonso C.L."/>
            <person name="Miller P.J."/>
            <person name="Scott M.A."/>
            <person name="Spackman E."/>
            <person name="Goraichik I."/>
            <person name="Dimitrov K.M."/>
            <person name="Suarez D.L."/>
            <person name="Swayne D.E."/>
        </authorList>
    </citation>
    <scope>NUCLEOTIDE SEQUENCE [LARGE SCALE GENOMIC DNA]</scope>
    <source>
        <strain evidence="9 10">CGMCC 1.12708</strain>
    </source>
</reference>
<keyword evidence="10" id="KW-1185">Reference proteome</keyword>
<dbReference type="InterPro" id="IPR005467">
    <property type="entry name" value="His_kinase_dom"/>
</dbReference>
<name>A0A1W2CUZ9_9FLAO</name>
<dbReference type="SUPFAM" id="SSF47384">
    <property type="entry name" value="Homodimeric domain of signal transducing histidine kinase"/>
    <property type="match status" value="1"/>
</dbReference>
<gene>
    <name evidence="9" type="ORF">SAMN06296427_11148</name>
</gene>
<evidence type="ECO:0000313" key="9">
    <source>
        <dbReference type="EMBL" id="SMC88528.1"/>
    </source>
</evidence>
<dbReference type="Pfam" id="PF00512">
    <property type="entry name" value="HisKA"/>
    <property type="match status" value="1"/>
</dbReference>
<dbReference type="InterPro" id="IPR003594">
    <property type="entry name" value="HATPase_dom"/>
</dbReference>
<dbReference type="PANTHER" id="PTHR43711">
    <property type="entry name" value="TWO-COMPONENT HISTIDINE KINASE"/>
    <property type="match status" value="1"/>
</dbReference>
<evidence type="ECO:0000256" key="2">
    <source>
        <dbReference type="ARBA" id="ARBA00012438"/>
    </source>
</evidence>
<proteinExistence type="predicted"/>
<evidence type="ECO:0000256" key="3">
    <source>
        <dbReference type="ARBA" id="ARBA00022553"/>
    </source>
</evidence>
<keyword evidence="7" id="KW-1133">Transmembrane helix</keyword>
<dbReference type="OrthoDB" id="1933776at2"/>
<dbReference type="Pfam" id="PF02518">
    <property type="entry name" value="HATPase_c"/>
    <property type="match status" value="1"/>
</dbReference>
<dbReference type="STRING" id="1434700.SAMN06296427_11148"/>
<evidence type="ECO:0000313" key="10">
    <source>
        <dbReference type="Proteomes" id="UP000192393"/>
    </source>
</evidence>
<feature type="transmembrane region" description="Helical" evidence="7">
    <location>
        <begin position="256"/>
        <end position="281"/>
    </location>
</feature>
<protein>
    <recommendedName>
        <fullName evidence="2">histidine kinase</fullName>
        <ecNumber evidence="2">2.7.13.3</ecNumber>
    </recommendedName>
</protein>
<dbReference type="Gene3D" id="3.30.565.10">
    <property type="entry name" value="Histidine kinase-like ATPase, C-terminal domain"/>
    <property type="match status" value="1"/>
</dbReference>
<sequence length="517" mass="59649">MKKGFNNILVVLMSIALIGLVIIQMYWSKKVFNSQTEEFNGRVYQAMNATAEKINQGELQQYYQKFDQAHNDQKKSVDKPQVISSQMVQDSAGTTYLYLTRYVMERSAIPLSDEYNDSLTQANLYSQEKIVKIEKDSGASIIQNFSLNTEENFKNSTYTIERLARLDAGNRPIDKRVHIELIDSIFTKELRVRGVQSHPQIALLSSDSTLTKVATKEFDLSDHEYTIPIFYDKDDKPQYLIATYFPDKQLSILGPIIPIVMLTIIFTLIIVSVFSLAIYYMQHQRKISEVKTDFINNMTHEFKTPIATINIASDALKNEKIINDNEKVRYYADLIKQENKRMNSQVEMVLRMAKLERNQMDINPQQLDLNDLVRKSVANMRFIVDNRNGTIFEDYQASRSVIEGDPFHLENTINNILDNARKYSEDNPQIFVKTYNEDNFFVIEVKDLGIGMSKSVLKKIFDQFYREETGNVHNVKGHGLGLAYVRKITELHKGRVHAESEIGKGSTFYIKLPIKND</sequence>
<feature type="transmembrane region" description="Helical" evidence="7">
    <location>
        <begin position="7"/>
        <end position="27"/>
    </location>
</feature>
<dbReference type="Proteomes" id="UP000192393">
    <property type="component" value="Unassembled WGS sequence"/>
</dbReference>
<dbReference type="PROSITE" id="PS50109">
    <property type="entry name" value="HIS_KIN"/>
    <property type="match status" value="1"/>
</dbReference>
<keyword evidence="6" id="KW-0902">Two-component regulatory system</keyword>
<dbReference type="SMART" id="SM00387">
    <property type="entry name" value="HATPase_c"/>
    <property type="match status" value="1"/>
</dbReference>
<evidence type="ECO:0000256" key="6">
    <source>
        <dbReference type="ARBA" id="ARBA00023012"/>
    </source>
</evidence>
<keyword evidence="3" id="KW-0597">Phosphoprotein</keyword>
<dbReference type="InterPro" id="IPR003661">
    <property type="entry name" value="HisK_dim/P_dom"/>
</dbReference>
<evidence type="ECO:0000256" key="5">
    <source>
        <dbReference type="ARBA" id="ARBA00022777"/>
    </source>
</evidence>
<dbReference type="GO" id="GO:0000155">
    <property type="term" value="F:phosphorelay sensor kinase activity"/>
    <property type="evidence" value="ECO:0007669"/>
    <property type="project" value="InterPro"/>
</dbReference>
<dbReference type="PRINTS" id="PR00344">
    <property type="entry name" value="BCTRLSENSOR"/>
</dbReference>
<dbReference type="SMART" id="SM00388">
    <property type="entry name" value="HisKA"/>
    <property type="match status" value="1"/>
</dbReference>
<keyword evidence="4" id="KW-0808">Transferase</keyword>
<keyword evidence="7" id="KW-0812">Transmembrane</keyword>
<accession>A0A1W2CUZ9</accession>
<dbReference type="InterPro" id="IPR036097">
    <property type="entry name" value="HisK_dim/P_sf"/>
</dbReference>
<dbReference type="Gene3D" id="1.10.287.130">
    <property type="match status" value="1"/>
</dbReference>
<comment type="catalytic activity">
    <reaction evidence="1">
        <text>ATP + protein L-histidine = ADP + protein N-phospho-L-histidine.</text>
        <dbReference type="EC" id="2.7.13.3"/>
    </reaction>
</comment>
<dbReference type="InterPro" id="IPR036890">
    <property type="entry name" value="HATPase_C_sf"/>
</dbReference>
<evidence type="ECO:0000256" key="1">
    <source>
        <dbReference type="ARBA" id="ARBA00000085"/>
    </source>
</evidence>
<dbReference type="RefSeq" id="WP_084018758.1">
    <property type="nucleotide sequence ID" value="NZ_FWXS01000011.1"/>
</dbReference>
<keyword evidence="5 9" id="KW-0418">Kinase</keyword>
<dbReference type="InterPro" id="IPR004358">
    <property type="entry name" value="Sig_transdc_His_kin-like_C"/>
</dbReference>